<dbReference type="Proteomes" id="UP000595095">
    <property type="component" value="Chromosome"/>
</dbReference>
<dbReference type="GO" id="GO:0003746">
    <property type="term" value="F:translation elongation factor activity"/>
    <property type="evidence" value="ECO:0007669"/>
    <property type="project" value="UniProtKB-KW"/>
</dbReference>
<proteinExistence type="predicted"/>
<dbReference type="Pfam" id="PF04315">
    <property type="entry name" value="EpmC"/>
    <property type="match status" value="1"/>
</dbReference>
<dbReference type="EMBL" id="CP064795">
    <property type="protein sequence ID" value="QPG07149.1"/>
    <property type="molecule type" value="Genomic_DNA"/>
</dbReference>
<evidence type="ECO:0000313" key="1">
    <source>
        <dbReference type="EMBL" id="QPG07149.1"/>
    </source>
</evidence>
<evidence type="ECO:0000313" key="2">
    <source>
        <dbReference type="Proteomes" id="UP000595095"/>
    </source>
</evidence>
<reference evidence="1 2" key="1">
    <citation type="submission" date="2020-11" db="EMBL/GenBank/DDBJ databases">
        <title>Complete genome sequence for Salinimonas sp. strain G2-b.</title>
        <authorList>
            <person name="Park S.-J."/>
        </authorList>
    </citation>
    <scope>NUCLEOTIDE SEQUENCE [LARGE SCALE GENOMIC DNA]</scope>
    <source>
        <strain evidence="1 2">G2-b</strain>
    </source>
</reference>
<dbReference type="AlphaFoldDB" id="A0A7S9E070"/>
<keyword evidence="1" id="KW-0648">Protein biosynthesis</keyword>
<accession>A0A7S9E070</accession>
<keyword evidence="2" id="KW-1185">Reference proteome</keyword>
<dbReference type="InterPro" id="IPR007411">
    <property type="entry name" value="EpmC"/>
</dbReference>
<sequence>MDILIRVFNSSFYERFNTRLVRGTDEPVYLPADTDCDYHRIVFAHGFFSSALHEVAHWCVAGQQRRLLEDYGYWYCPDGRNAQQQAAFEQVEIKPQAIEWAFTLAAGRKFRVSTDNLDGAEPDREGFSRAVEQQLLCFLQSGFPARAGLFIEALQHRFGTKDASLARLLEMEKEKAA</sequence>
<name>A0A7S9E070_9ALTE</name>
<dbReference type="KEGG" id="smaa:IT774_05860"/>
<organism evidence="1 2">
    <name type="scientific">Salinimonas marina</name>
    <dbReference type="NCBI Taxonomy" id="2785918"/>
    <lineage>
        <taxon>Bacteria</taxon>
        <taxon>Pseudomonadati</taxon>
        <taxon>Pseudomonadota</taxon>
        <taxon>Gammaproteobacteria</taxon>
        <taxon>Alteromonadales</taxon>
        <taxon>Alteromonadaceae</taxon>
        <taxon>Alteromonas/Salinimonas group</taxon>
        <taxon>Salinimonas</taxon>
    </lineage>
</organism>
<protein>
    <submittedName>
        <fullName evidence="1">Elongation factor P hydroxylase</fullName>
    </submittedName>
</protein>
<gene>
    <name evidence="1" type="ORF">IT774_05860</name>
</gene>
<keyword evidence="1" id="KW-0251">Elongation factor</keyword>